<dbReference type="Pfam" id="PF03351">
    <property type="entry name" value="DOMON"/>
    <property type="match status" value="3"/>
</dbReference>
<dbReference type="PROSITE" id="PS50836">
    <property type="entry name" value="DOMON"/>
    <property type="match status" value="3"/>
</dbReference>
<dbReference type="CDD" id="cd09631">
    <property type="entry name" value="DOMON_DOH"/>
    <property type="match status" value="3"/>
</dbReference>
<dbReference type="InterPro" id="IPR000082">
    <property type="entry name" value="SEA_dom"/>
</dbReference>
<feature type="domain" description="EGF-like" evidence="5">
    <location>
        <begin position="198"/>
        <end position="239"/>
    </location>
</feature>
<proteinExistence type="predicted"/>
<dbReference type="PANTHER" id="PTHR46901">
    <property type="entry name" value="GH04942P"/>
    <property type="match status" value="1"/>
</dbReference>
<keyword evidence="3" id="KW-1133">Transmembrane helix</keyword>
<evidence type="ECO:0000256" key="3">
    <source>
        <dbReference type="SAM" id="Phobius"/>
    </source>
</evidence>
<comment type="caution">
    <text evidence="1">Lacks conserved residue(s) required for the propagation of feature annotation.</text>
</comment>
<accession>A0AAD8CB25</accession>
<reference evidence="7" key="2">
    <citation type="submission" date="2023-04" db="EMBL/GenBank/DDBJ databases">
        <authorList>
            <person name="Bu L."/>
            <person name="Lu L."/>
            <person name="Laidemitt M.R."/>
            <person name="Zhang S.M."/>
            <person name="Mutuku M."/>
            <person name="Mkoji G."/>
            <person name="Steinauer M."/>
            <person name="Loker E.S."/>
        </authorList>
    </citation>
    <scope>NUCLEOTIDE SEQUENCE</scope>
    <source>
        <strain evidence="7">KasaAsao</strain>
        <tissue evidence="7">Whole Snail</tissue>
    </source>
</reference>
<feature type="disulfide bond" evidence="1">
    <location>
        <begin position="229"/>
        <end position="238"/>
    </location>
</feature>
<dbReference type="SUPFAM" id="SSF49344">
    <property type="entry name" value="CBD9-like"/>
    <property type="match status" value="1"/>
</dbReference>
<dbReference type="PROSITE" id="PS50024">
    <property type="entry name" value="SEA"/>
    <property type="match status" value="1"/>
</dbReference>
<evidence type="ECO:0000259" key="5">
    <source>
        <dbReference type="PROSITE" id="PS50026"/>
    </source>
</evidence>
<feature type="region of interest" description="Disordered" evidence="2">
    <location>
        <begin position="304"/>
        <end position="357"/>
    </location>
</feature>
<evidence type="ECO:0000256" key="2">
    <source>
        <dbReference type="SAM" id="MobiDB-lite"/>
    </source>
</evidence>
<dbReference type="SMART" id="SM00664">
    <property type="entry name" value="DoH"/>
    <property type="match status" value="3"/>
</dbReference>
<dbReference type="Proteomes" id="UP001233172">
    <property type="component" value="Unassembled WGS sequence"/>
</dbReference>
<gene>
    <name evidence="7" type="ORF">Bpfe_000731</name>
</gene>
<evidence type="ECO:0000259" key="6">
    <source>
        <dbReference type="PROSITE" id="PS50836"/>
    </source>
</evidence>
<dbReference type="PROSITE" id="PS50026">
    <property type="entry name" value="EGF_3"/>
    <property type="match status" value="1"/>
</dbReference>
<dbReference type="InterPro" id="IPR045266">
    <property type="entry name" value="DOH_DOMON"/>
</dbReference>
<dbReference type="CDD" id="cd00054">
    <property type="entry name" value="EGF_CA"/>
    <property type="match status" value="1"/>
</dbReference>
<dbReference type="AlphaFoldDB" id="A0AAD8CB25"/>
<comment type="caution">
    <text evidence="7">The sequence shown here is derived from an EMBL/GenBank/DDBJ whole genome shotgun (WGS) entry which is preliminary data.</text>
</comment>
<evidence type="ECO:0000256" key="1">
    <source>
        <dbReference type="PROSITE-ProRule" id="PRU00076"/>
    </source>
</evidence>
<keyword evidence="3" id="KW-0472">Membrane</keyword>
<evidence type="ECO:0000313" key="7">
    <source>
        <dbReference type="EMBL" id="KAK0069554.1"/>
    </source>
</evidence>
<dbReference type="InterPro" id="IPR005018">
    <property type="entry name" value="DOMON_domain"/>
</dbReference>
<evidence type="ECO:0000313" key="8">
    <source>
        <dbReference type="Proteomes" id="UP001233172"/>
    </source>
</evidence>
<dbReference type="PANTHER" id="PTHR46901:SF2">
    <property type="entry name" value="GH04942P"/>
    <property type="match status" value="1"/>
</dbReference>
<dbReference type="InterPro" id="IPR000742">
    <property type="entry name" value="EGF"/>
</dbReference>
<keyword evidence="1" id="KW-0245">EGF-like domain</keyword>
<dbReference type="PROSITE" id="PS01186">
    <property type="entry name" value="EGF_2"/>
    <property type="match status" value="1"/>
</dbReference>
<organism evidence="7 8">
    <name type="scientific">Biomphalaria pfeifferi</name>
    <name type="common">Bloodfluke planorb</name>
    <name type="synonym">Freshwater snail</name>
    <dbReference type="NCBI Taxonomy" id="112525"/>
    <lineage>
        <taxon>Eukaryota</taxon>
        <taxon>Metazoa</taxon>
        <taxon>Spiralia</taxon>
        <taxon>Lophotrochozoa</taxon>
        <taxon>Mollusca</taxon>
        <taxon>Gastropoda</taxon>
        <taxon>Heterobranchia</taxon>
        <taxon>Euthyneura</taxon>
        <taxon>Panpulmonata</taxon>
        <taxon>Hygrophila</taxon>
        <taxon>Lymnaeoidea</taxon>
        <taxon>Planorbidae</taxon>
        <taxon>Biomphalaria</taxon>
    </lineage>
</organism>
<keyword evidence="1" id="KW-1015">Disulfide bond</keyword>
<feature type="domain" description="SEA" evidence="4">
    <location>
        <begin position="905"/>
        <end position="1020"/>
    </location>
</feature>
<feature type="compositionally biased region" description="Low complexity" evidence="2">
    <location>
        <begin position="339"/>
        <end position="354"/>
    </location>
</feature>
<dbReference type="Gene3D" id="3.30.70.960">
    <property type="entry name" value="SEA domain"/>
    <property type="match status" value="1"/>
</dbReference>
<dbReference type="InterPro" id="IPR036364">
    <property type="entry name" value="SEA_dom_sf"/>
</dbReference>
<feature type="transmembrane region" description="Helical" evidence="3">
    <location>
        <begin position="1039"/>
        <end position="1062"/>
    </location>
</feature>
<dbReference type="SUPFAM" id="SSF57196">
    <property type="entry name" value="EGF/Laminin"/>
    <property type="match status" value="1"/>
</dbReference>
<feature type="domain" description="DOMON" evidence="6">
    <location>
        <begin position="371"/>
        <end position="490"/>
    </location>
</feature>
<keyword evidence="3" id="KW-0812">Transmembrane</keyword>
<dbReference type="EMBL" id="JASAOG010000002">
    <property type="protein sequence ID" value="KAK0069554.1"/>
    <property type="molecule type" value="Genomic_DNA"/>
</dbReference>
<dbReference type="Gene3D" id="2.10.25.10">
    <property type="entry name" value="Laminin"/>
    <property type="match status" value="1"/>
</dbReference>
<dbReference type="SMART" id="SM00181">
    <property type="entry name" value="EGF"/>
    <property type="match status" value="2"/>
</dbReference>
<reference evidence="7" key="1">
    <citation type="journal article" date="2023" name="PLoS Negl. Trop. Dis.">
        <title>A genome sequence for Biomphalaria pfeifferi, the major vector snail for the human-infecting parasite Schistosoma mansoni.</title>
        <authorList>
            <person name="Bu L."/>
            <person name="Lu L."/>
            <person name="Laidemitt M.R."/>
            <person name="Zhang S.M."/>
            <person name="Mutuku M."/>
            <person name="Mkoji G."/>
            <person name="Steinauer M."/>
            <person name="Loker E.S."/>
        </authorList>
    </citation>
    <scope>NUCLEOTIDE SEQUENCE</scope>
    <source>
        <strain evidence="7">KasaAsao</strain>
    </source>
</reference>
<sequence length="1133" mass="126141">MFLKSLVSVSQKLTRCCLSWQLILTFSWSILLASSHVILTYPPARKYSLDFLDNVRTRGPCGMTKDQHNVTFTELSPSTALVVQWHLAYTHRGGVYIELRDSKDKSIKRYPDVGWTLQNDVSATSYTIVLPPSECYNCTLRLVKQATDWGEKRVFWSCSDIHLTHQELSSQVRCNNHGTLSGSQCICQRTYVGDRCQFQNECVDDTDCSNHGHCTDTNSTSYPRLQCYCHAGWFGRRCEKESPVKSLSDLNYSLYNHKVLSADFEFYYRIIQKSQELEAVMKSKSDSWLGIGWRSFEAKESCRQFPVQSPTKGGKDQRGSEQSQSCVQGTGPPDSATCPQQTGTGNSSSSPSTSHAGPNPCDGFCNSSTGCVFNVEWIHQPKNNSLVFTMTADLAQTQYMSLGFSADNLMPNTDIVIAWVIQNGSAYLSDRWVASQSMPVEDTHNDLTLISGEATAGTTSIRFSRLISPSDVNDLNLNITGCIYLLTAVGVKYDSNSSIRYHKGNRGVSSKQFCFDKCPVDRGESQGPITSVQENLTTEAAPLQENSDHLNETGLGLHEMDCTDVIIGSALGNTSRIGDYYTRDRSTPLFDQMYGGVDSLTAAIGYQTSTETVILFRRRVQSADVTDWPIEPRPMHVVWARGQRRNDIIHRPPSAYEMNEIADKDYYRPNEFKYHGAGGHRGDTTINFHEVPPSLAPVDPPKCLSGRCTDQSSCPYQIRWAYESASDSITFQIMATVEENQWVAVGFSNDEEMPNTDVIAAYFLPDSQSGGLVPHVTDRYAYDRSEPKLDAVNNVQLINATRRNGVSTFLFSRPARTGDAADIDLHNSQNNCPYVFYGIGGSVGPPEIMDFHPVIPTVAGRICFGFCITMPREDSTVQPHGVTTDNHMASVMTSAASPSEVTSQANVALNCTIRLTNLNYNTEEMGEMTRPKAKELKVTLEFELEKAFRESLNNFNRVTVQRLRPGSVLVDFSVAVTSDQDEDQSAKEAVKKQLQKIVEKAELADFVLDTKYLVVDESDSNILFGHNVSSGDNIGKSEIIIIVVAVVLCLVAVAIVTYKFCVFQKSDNRNGKPRPLENMTSLQAESDIDLKYSELMENVKTDQNVKIIEPHVQHAYENPGYLDPKTLNGSRYV</sequence>
<name>A0AAD8CB25_BIOPF</name>
<dbReference type="PROSITE" id="PS00022">
    <property type="entry name" value="EGF_1"/>
    <property type="match status" value="2"/>
</dbReference>
<protein>
    <submittedName>
        <fullName evidence="7">Teneurin-3</fullName>
    </submittedName>
</protein>
<feature type="domain" description="DOMON" evidence="6">
    <location>
        <begin position="714"/>
        <end position="840"/>
    </location>
</feature>
<feature type="domain" description="DOMON" evidence="6">
    <location>
        <begin position="521"/>
        <end position="642"/>
    </location>
</feature>
<keyword evidence="8" id="KW-1185">Reference proteome</keyword>
<evidence type="ECO:0000259" key="4">
    <source>
        <dbReference type="PROSITE" id="PS50024"/>
    </source>
</evidence>